<evidence type="ECO:0000313" key="2">
    <source>
        <dbReference type="Proteomes" id="UP000032141"/>
    </source>
</evidence>
<dbReference type="HOGENOM" id="CLU_061895_3_1_1"/>
<sequence>MDESAIKGLEVLELKGSDAGIRNSSIITRMVVKGYDTSPPTPPKEVVVEAMIKHLGYDTFTPTPREVVEEALRKHFASRGITLIHVAVPEENSHILCSHGLIYVNEECEAEALKLDGSDMGGGRILEVAAYPFADNHLDHIFAPTKATECLERTLYVTGFDTCLASKDDIKKMVRGLFPGCGGCYVRRGGSVLVYIRGQDDIDNALKLSGVSVRGFKIAVDTVLPIERVIVGTPAMYLPPLPQGNQKTIITTD</sequence>
<evidence type="ECO:0000313" key="1">
    <source>
        <dbReference type="EnsemblPlants" id="Bo7g005380.1"/>
    </source>
</evidence>
<proteinExistence type="predicted"/>
<reference evidence="1 2" key="1">
    <citation type="journal article" date="2014" name="Genome Biol.">
        <title>Transcriptome and methylome profiling reveals relics of genome dominance in the mesopolyploid Brassica oleracea.</title>
        <authorList>
            <person name="Parkin I.A."/>
            <person name="Koh C."/>
            <person name="Tang H."/>
            <person name="Robinson S.J."/>
            <person name="Kagale S."/>
            <person name="Clarke W.E."/>
            <person name="Town C.D."/>
            <person name="Nixon J."/>
            <person name="Krishnakumar V."/>
            <person name="Bidwell S.L."/>
            <person name="Denoeud F."/>
            <person name="Belcram H."/>
            <person name="Links M.G."/>
            <person name="Just J."/>
            <person name="Clarke C."/>
            <person name="Bender T."/>
            <person name="Huebert T."/>
            <person name="Mason A.S."/>
            <person name="Pires J.C."/>
            <person name="Barker G."/>
            <person name="Moore J."/>
            <person name="Walley P.G."/>
            <person name="Manoli S."/>
            <person name="Batley J."/>
            <person name="Edwards D."/>
            <person name="Nelson M.N."/>
            <person name="Wang X."/>
            <person name="Paterson A.H."/>
            <person name="King G."/>
            <person name="Bancroft I."/>
            <person name="Chalhoub B."/>
            <person name="Sharpe A.G."/>
        </authorList>
    </citation>
    <scope>NUCLEOTIDE SEQUENCE</scope>
    <source>
        <strain evidence="1 2">cv. TO1000</strain>
    </source>
</reference>
<dbReference type="RefSeq" id="XP_013593919.1">
    <property type="nucleotide sequence ID" value="XM_013738465.1"/>
</dbReference>
<organism evidence="1 2">
    <name type="scientific">Brassica oleracea var. oleracea</name>
    <dbReference type="NCBI Taxonomy" id="109376"/>
    <lineage>
        <taxon>Eukaryota</taxon>
        <taxon>Viridiplantae</taxon>
        <taxon>Streptophyta</taxon>
        <taxon>Embryophyta</taxon>
        <taxon>Tracheophyta</taxon>
        <taxon>Spermatophyta</taxon>
        <taxon>Magnoliopsida</taxon>
        <taxon>eudicotyledons</taxon>
        <taxon>Gunneridae</taxon>
        <taxon>Pentapetalae</taxon>
        <taxon>rosids</taxon>
        <taxon>malvids</taxon>
        <taxon>Brassicales</taxon>
        <taxon>Brassicaceae</taxon>
        <taxon>Brassiceae</taxon>
        <taxon>Brassica</taxon>
    </lineage>
</organism>
<dbReference type="OMA" id="SHILCSH"/>
<dbReference type="GeneID" id="106301966"/>
<keyword evidence="2" id="KW-1185">Reference proteome</keyword>
<protein>
    <recommendedName>
        <fullName evidence="3">RRM domain-containing protein</fullName>
    </recommendedName>
</protein>
<dbReference type="Proteomes" id="UP000032141">
    <property type="component" value="Chromosome C7"/>
</dbReference>
<dbReference type="EnsemblPlants" id="Bo7g005380.1">
    <property type="protein sequence ID" value="Bo7g005380.1"/>
    <property type="gene ID" value="Bo7g005380"/>
</dbReference>
<evidence type="ECO:0008006" key="3">
    <source>
        <dbReference type="Google" id="ProtNLM"/>
    </source>
</evidence>
<name>A0A0D3D2I2_BRAOL</name>
<dbReference type="AlphaFoldDB" id="A0A0D3D2I2"/>
<dbReference type="Gramene" id="Bo7g005380.1">
    <property type="protein sequence ID" value="Bo7g005380.1"/>
    <property type="gene ID" value="Bo7g005380"/>
</dbReference>
<reference evidence="1" key="2">
    <citation type="submission" date="2015-03" db="UniProtKB">
        <authorList>
            <consortium name="EnsemblPlants"/>
        </authorList>
    </citation>
    <scope>IDENTIFICATION</scope>
</reference>
<accession>A0A0D3D2I2</accession>